<gene>
    <name evidence="1" type="ORF">QFZ49_007604</name>
</gene>
<comment type="caution">
    <text evidence="1">The sequence shown here is derived from an EMBL/GenBank/DDBJ whole genome shotgun (WGS) entry which is preliminary data.</text>
</comment>
<accession>A0ABU0S052</accession>
<evidence type="ECO:0000313" key="1">
    <source>
        <dbReference type="EMBL" id="MDQ0937629.1"/>
    </source>
</evidence>
<evidence type="ECO:0000313" key="2">
    <source>
        <dbReference type="Proteomes" id="UP001223072"/>
    </source>
</evidence>
<dbReference type="Proteomes" id="UP001223072">
    <property type="component" value="Unassembled WGS sequence"/>
</dbReference>
<organism evidence="1 2">
    <name type="scientific">Streptomyces turgidiscabies</name>
    <dbReference type="NCBI Taxonomy" id="85558"/>
    <lineage>
        <taxon>Bacteria</taxon>
        <taxon>Bacillati</taxon>
        <taxon>Actinomycetota</taxon>
        <taxon>Actinomycetes</taxon>
        <taxon>Kitasatosporales</taxon>
        <taxon>Streptomycetaceae</taxon>
        <taxon>Streptomyces</taxon>
    </lineage>
</organism>
<proteinExistence type="predicted"/>
<name>A0ABU0S052_9ACTN</name>
<dbReference type="EMBL" id="JAUSZS010000008">
    <property type="protein sequence ID" value="MDQ0937629.1"/>
    <property type="molecule type" value="Genomic_DNA"/>
</dbReference>
<protein>
    <submittedName>
        <fullName evidence="1">Uncharacterized protein</fullName>
    </submittedName>
</protein>
<sequence>MPGSPTGGLDARTVRDLYVRGIEVRIIVGRRGTCT</sequence>
<reference evidence="1 2" key="1">
    <citation type="submission" date="2023-07" db="EMBL/GenBank/DDBJ databases">
        <title>Comparative genomics of wheat-associated soil bacteria to identify genetic determinants of phenazine resistance.</title>
        <authorList>
            <person name="Mouncey N."/>
        </authorList>
    </citation>
    <scope>NUCLEOTIDE SEQUENCE [LARGE SCALE GENOMIC DNA]</scope>
    <source>
        <strain evidence="1 2">W2I16</strain>
    </source>
</reference>
<keyword evidence="2" id="KW-1185">Reference proteome</keyword>